<sequence>MTPSYEDLGKEQCGQKDDENIHNFQANETLSNEHQERNKSENLISSGRDQLMNTNMSDNNINDFDLYKDDGSNGLGLSKETMRQYGSVRLIGCYGNRHLIARRLLNLEIINQQIYLTKVTEHQLCLMSEEDLESFDWNLYNTDVESDDDKRIYEFEVKKSQEVDLLDNIKTELQNTQEDGVPLHPIFIESATNQSFATRKLTKETSCMRGITIPVNEWEFSQKL</sequence>
<evidence type="ECO:0000313" key="3">
    <source>
        <dbReference type="Proteomes" id="UP000789570"/>
    </source>
</evidence>
<evidence type="ECO:0000313" key="2">
    <source>
        <dbReference type="EMBL" id="CAG8525444.1"/>
    </source>
</evidence>
<dbReference type="OrthoDB" id="10651107at2759"/>
<protein>
    <submittedName>
        <fullName evidence="2">5806_t:CDS:1</fullName>
    </submittedName>
</protein>
<name>A0A9N9FCY9_9GLOM</name>
<feature type="compositionally biased region" description="Basic and acidic residues" evidence="1">
    <location>
        <begin position="7"/>
        <end position="21"/>
    </location>
</feature>
<reference evidence="2" key="1">
    <citation type="submission" date="2021-06" db="EMBL/GenBank/DDBJ databases">
        <authorList>
            <person name="Kallberg Y."/>
            <person name="Tangrot J."/>
            <person name="Rosling A."/>
        </authorList>
    </citation>
    <scope>NUCLEOTIDE SEQUENCE</scope>
    <source>
        <strain evidence="2">UK204</strain>
    </source>
</reference>
<organism evidence="2 3">
    <name type="scientific">Funneliformis caledonium</name>
    <dbReference type="NCBI Taxonomy" id="1117310"/>
    <lineage>
        <taxon>Eukaryota</taxon>
        <taxon>Fungi</taxon>
        <taxon>Fungi incertae sedis</taxon>
        <taxon>Mucoromycota</taxon>
        <taxon>Glomeromycotina</taxon>
        <taxon>Glomeromycetes</taxon>
        <taxon>Glomerales</taxon>
        <taxon>Glomeraceae</taxon>
        <taxon>Funneliformis</taxon>
    </lineage>
</organism>
<comment type="caution">
    <text evidence="2">The sequence shown here is derived from an EMBL/GenBank/DDBJ whole genome shotgun (WGS) entry which is preliminary data.</text>
</comment>
<evidence type="ECO:0000256" key="1">
    <source>
        <dbReference type="SAM" id="MobiDB-lite"/>
    </source>
</evidence>
<dbReference type="AlphaFoldDB" id="A0A9N9FCY9"/>
<accession>A0A9N9FCY9</accession>
<gene>
    <name evidence="2" type="ORF">FCALED_LOCUS4913</name>
</gene>
<feature type="region of interest" description="Disordered" evidence="1">
    <location>
        <begin position="1"/>
        <end position="39"/>
    </location>
</feature>
<dbReference type="Proteomes" id="UP000789570">
    <property type="component" value="Unassembled WGS sequence"/>
</dbReference>
<dbReference type="EMBL" id="CAJVPQ010000995">
    <property type="protein sequence ID" value="CAG8525444.1"/>
    <property type="molecule type" value="Genomic_DNA"/>
</dbReference>
<keyword evidence="3" id="KW-1185">Reference proteome</keyword>
<proteinExistence type="predicted"/>